<reference evidence="4 5" key="1">
    <citation type="submission" date="2019-12" db="EMBL/GenBank/DDBJ databases">
        <authorList>
            <person name="Li M."/>
        </authorList>
    </citation>
    <scope>NUCLEOTIDE SEQUENCE [LARGE SCALE GENOMIC DNA]</scope>
    <source>
        <strain evidence="4 5">GBMRC 2024</strain>
    </source>
</reference>
<comment type="caution">
    <text evidence="4">The sequence shown here is derived from an EMBL/GenBank/DDBJ whole genome shotgun (WGS) entry which is preliminary data.</text>
</comment>
<dbReference type="RefSeq" id="WP_160891145.1">
    <property type="nucleotide sequence ID" value="NZ_WUMU01000001.1"/>
</dbReference>
<dbReference type="InterPro" id="IPR029056">
    <property type="entry name" value="Ribokinase-like"/>
</dbReference>
<dbReference type="Proteomes" id="UP000477911">
    <property type="component" value="Unassembled WGS sequence"/>
</dbReference>
<evidence type="ECO:0000256" key="2">
    <source>
        <dbReference type="ARBA" id="ARBA00022777"/>
    </source>
</evidence>
<dbReference type="InterPro" id="IPR036390">
    <property type="entry name" value="WH_DNA-bd_sf"/>
</dbReference>
<proteinExistence type="predicted"/>
<dbReference type="PANTHER" id="PTHR10584">
    <property type="entry name" value="SUGAR KINASE"/>
    <property type="match status" value="1"/>
</dbReference>
<dbReference type="SUPFAM" id="SSF46785">
    <property type="entry name" value="Winged helix' DNA-binding domain"/>
    <property type="match status" value="1"/>
</dbReference>
<evidence type="ECO:0000259" key="3">
    <source>
        <dbReference type="Pfam" id="PF00294"/>
    </source>
</evidence>
<sequence length="377" mass="39895">MDELSPLEAAILRHITHNPFAGQQETADQLGIARSTVAAHIVSLTRKGYILGRGYVLPAAKRVVCVGGGVLDRKYRAKQGLQRGTSNPVEGFHSFGGVARNVVENLALLGHSTSFLSVVGEDETGRHLLGHLRDRGVDVSQVGTSNRRSTAEYCAILSPEGELELGIADMEIFEELGPERLDRAWSHIASASMVFSDCNPPLETILALIERRKASRFRLAIDPVSTHKARKLPQDLSGIDLLFMNVDEANGYLGTALPNTREGALAACDALRARGAGGCVISVGVRGMAVSEDETRAFIPAVPSHPVEVTGAGDGMIAGTLHALMGGAPLAEAARTGSLLAALTVETATTVRADLSAQLLETSQHRLSPAELHPAAE</sequence>
<keyword evidence="1" id="KW-0808">Transferase</keyword>
<feature type="domain" description="Carbohydrate kinase PfkB" evidence="3">
    <location>
        <begin position="62"/>
        <end position="350"/>
    </location>
</feature>
<protein>
    <submittedName>
        <fullName evidence="4">Winged helix-turn-helix transcriptional regulator</fullName>
    </submittedName>
</protein>
<evidence type="ECO:0000313" key="5">
    <source>
        <dbReference type="Proteomes" id="UP000477911"/>
    </source>
</evidence>
<accession>A0A6L7FWX5</accession>
<dbReference type="InterPro" id="IPR036388">
    <property type="entry name" value="WH-like_DNA-bd_sf"/>
</dbReference>
<keyword evidence="2" id="KW-0418">Kinase</keyword>
<dbReference type="SUPFAM" id="SSF53613">
    <property type="entry name" value="Ribokinase-like"/>
    <property type="match status" value="1"/>
</dbReference>
<dbReference type="GO" id="GO:0016301">
    <property type="term" value="F:kinase activity"/>
    <property type="evidence" value="ECO:0007669"/>
    <property type="project" value="UniProtKB-KW"/>
</dbReference>
<gene>
    <name evidence="4" type="ORF">GR170_02150</name>
</gene>
<dbReference type="EMBL" id="WUMU01000001">
    <property type="protein sequence ID" value="MXN16624.1"/>
    <property type="molecule type" value="Genomic_DNA"/>
</dbReference>
<dbReference type="InterPro" id="IPR011611">
    <property type="entry name" value="PfkB_dom"/>
</dbReference>
<dbReference type="PANTHER" id="PTHR10584:SF166">
    <property type="entry name" value="RIBOKINASE"/>
    <property type="match status" value="1"/>
</dbReference>
<name>A0A6L7FWX5_9RHOB</name>
<evidence type="ECO:0000313" key="4">
    <source>
        <dbReference type="EMBL" id="MXN16624.1"/>
    </source>
</evidence>
<organism evidence="4 5">
    <name type="scientific">Pseudooceanicola albus</name>
    <dbReference type="NCBI Taxonomy" id="2692189"/>
    <lineage>
        <taxon>Bacteria</taxon>
        <taxon>Pseudomonadati</taxon>
        <taxon>Pseudomonadota</taxon>
        <taxon>Alphaproteobacteria</taxon>
        <taxon>Rhodobacterales</taxon>
        <taxon>Paracoccaceae</taxon>
        <taxon>Pseudooceanicola</taxon>
    </lineage>
</organism>
<dbReference type="Pfam" id="PF00294">
    <property type="entry name" value="PfkB"/>
    <property type="match status" value="1"/>
</dbReference>
<dbReference type="CDD" id="cd01941">
    <property type="entry name" value="YeiC_kinase_like"/>
    <property type="match status" value="1"/>
</dbReference>
<dbReference type="AlphaFoldDB" id="A0A6L7FWX5"/>
<dbReference type="Gene3D" id="3.40.1190.20">
    <property type="match status" value="1"/>
</dbReference>
<evidence type="ECO:0000256" key="1">
    <source>
        <dbReference type="ARBA" id="ARBA00022679"/>
    </source>
</evidence>
<dbReference type="Gene3D" id="1.10.10.10">
    <property type="entry name" value="Winged helix-like DNA-binding domain superfamily/Winged helix DNA-binding domain"/>
    <property type="match status" value="1"/>
</dbReference>
<dbReference type="Pfam" id="PF13412">
    <property type="entry name" value="HTH_24"/>
    <property type="match status" value="1"/>
</dbReference>
<keyword evidence="5" id="KW-1185">Reference proteome</keyword>